<evidence type="ECO:0000259" key="2">
    <source>
        <dbReference type="PROSITE" id="PS50093"/>
    </source>
</evidence>
<evidence type="ECO:0000313" key="4">
    <source>
        <dbReference type="Proteomes" id="UP000037237"/>
    </source>
</evidence>
<gene>
    <name evidence="3" type="ORF">AC477_03400</name>
</gene>
<accession>A0A0M0BU21</accession>
<name>A0A0M0BU21_9ARCH</name>
<reference evidence="3 4" key="1">
    <citation type="submission" date="2015-06" db="EMBL/GenBank/DDBJ databases">
        <title>New insights into the roles of widespread benthic archaea in carbon and nitrogen cycling.</title>
        <authorList>
            <person name="Lazar C.S."/>
            <person name="Baker B.J."/>
            <person name="Seitz K.W."/>
            <person name="Hyde A.S."/>
            <person name="Dick G.J."/>
            <person name="Hinrichs K.-U."/>
            <person name="Teske A.P."/>
        </authorList>
    </citation>
    <scope>NUCLEOTIDE SEQUENCE [LARGE SCALE GENOMIC DNA]</scope>
    <source>
        <strain evidence="3">SG8-32-1</strain>
    </source>
</reference>
<dbReference type="InterPro" id="IPR022409">
    <property type="entry name" value="PKD/Chitinase_dom"/>
</dbReference>
<protein>
    <recommendedName>
        <fullName evidence="2">PKD domain-containing protein</fullName>
    </recommendedName>
</protein>
<feature type="transmembrane region" description="Helical" evidence="1">
    <location>
        <begin position="75"/>
        <end position="100"/>
    </location>
</feature>
<dbReference type="PROSITE" id="PS50093">
    <property type="entry name" value="PKD"/>
    <property type="match status" value="1"/>
</dbReference>
<evidence type="ECO:0000313" key="3">
    <source>
        <dbReference type="EMBL" id="KON32112.1"/>
    </source>
</evidence>
<dbReference type="InterPro" id="IPR000601">
    <property type="entry name" value="PKD_dom"/>
</dbReference>
<dbReference type="EMBL" id="LFWU01000077">
    <property type="protein sequence ID" value="KON32112.1"/>
    <property type="molecule type" value="Genomic_DNA"/>
</dbReference>
<feature type="domain" description="PKD" evidence="2">
    <location>
        <begin position="1"/>
        <end position="70"/>
    </location>
</feature>
<proteinExistence type="predicted"/>
<evidence type="ECO:0000256" key="1">
    <source>
        <dbReference type="SAM" id="Phobius"/>
    </source>
</evidence>
<comment type="caution">
    <text evidence="3">The sequence shown here is derived from an EMBL/GenBank/DDBJ whole genome shotgun (WGS) entry which is preliminary data.</text>
</comment>
<dbReference type="Gene3D" id="2.60.40.10">
    <property type="entry name" value="Immunoglobulins"/>
    <property type="match status" value="1"/>
</dbReference>
<keyword evidence="1" id="KW-1133">Transmembrane helix</keyword>
<sequence>LIGEIISFDASGSYDSDGTIVSYLWDFGDGTKEKGVTVAHSYSEAGAFNVTLTITDDDGSSSSVVVEKTVNEESVISLAVLSLVGLGIAALTATLLYGLLVRRKRKTKETNLNG</sequence>
<dbReference type="AlphaFoldDB" id="A0A0M0BU21"/>
<dbReference type="Proteomes" id="UP000037237">
    <property type="component" value="Unassembled WGS sequence"/>
</dbReference>
<organism evidence="3 4">
    <name type="scientific">miscellaneous Crenarchaeota group-1 archaeon SG8-32-1</name>
    <dbReference type="NCBI Taxonomy" id="1685124"/>
    <lineage>
        <taxon>Archaea</taxon>
        <taxon>Candidatus Bathyarchaeota</taxon>
        <taxon>MCG-1</taxon>
    </lineage>
</organism>
<dbReference type="InterPro" id="IPR035986">
    <property type="entry name" value="PKD_dom_sf"/>
</dbReference>
<keyword evidence="1" id="KW-0472">Membrane</keyword>
<dbReference type="SUPFAM" id="SSF49299">
    <property type="entry name" value="PKD domain"/>
    <property type="match status" value="1"/>
</dbReference>
<dbReference type="Pfam" id="PF18911">
    <property type="entry name" value="PKD_4"/>
    <property type="match status" value="1"/>
</dbReference>
<feature type="non-terminal residue" evidence="3">
    <location>
        <position position="1"/>
    </location>
</feature>
<keyword evidence="1" id="KW-0812">Transmembrane</keyword>
<dbReference type="SMART" id="SM00089">
    <property type="entry name" value="PKD"/>
    <property type="match status" value="1"/>
</dbReference>
<dbReference type="CDD" id="cd00146">
    <property type="entry name" value="PKD"/>
    <property type="match status" value="1"/>
</dbReference>
<dbReference type="InterPro" id="IPR013783">
    <property type="entry name" value="Ig-like_fold"/>
</dbReference>